<evidence type="ECO:0000313" key="1">
    <source>
        <dbReference type="EMBL" id="KFM61261.1"/>
    </source>
</evidence>
<organism evidence="1 2">
    <name type="scientific">Stegodyphus mimosarum</name>
    <name type="common">African social velvet spider</name>
    <dbReference type="NCBI Taxonomy" id="407821"/>
    <lineage>
        <taxon>Eukaryota</taxon>
        <taxon>Metazoa</taxon>
        <taxon>Ecdysozoa</taxon>
        <taxon>Arthropoda</taxon>
        <taxon>Chelicerata</taxon>
        <taxon>Arachnida</taxon>
        <taxon>Araneae</taxon>
        <taxon>Araneomorphae</taxon>
        <taxon>Entelegynae</taxon>
        <taxon>Eresoidea</taxon>
        <taxon>Eresidae</taxon>
        <taxon>Stegodyphus</taxon>
    </lineage>
</organism>
<evidence type="ECO:0000313" key="2">
    <source>
        <dbReference type="Proteomes" id="UP000054359"/>
    </source>
</evidence>
<name>A0A087T822_STEMI</name>
<dbReference type="EMBL" id="KK113885">
    <property type="protein sequence ID" value="KFM61261.1"/>
    <property type="molecule type" value="Genomic_DNA"/>
</dbReference>
<feature type="non-terminal residue" evidence="1">
    <location>
        <position position="231"/>
    </location>
</feature>
<protein>
    <submittedName>
        <fullName evidence="1">Uncharacterized protein</fullName>
    </submittedName>
</protein>
<reference evidence="1 2" key="1">
    <citation type="submission" date="2013-11" db="EMBL/GenBank/DDBJ databases">
        <title>Genome sequencing of Stegodyphus mimosarum.</title>
        <authorList>
            <person name="Bechsgaard J."/>
        </authorList>
    </citation>
    <scope>NUCLEOTIDE SEQUENCE [LARGE SCALE GENOMIC DNA]</scope>
</reference>
<proteinExistence type="predicted"/>
<gene>
    <name evidence="1" type="ORF">X975_02993</name>
</gene>
<sequence>MSFKPSLLRHLLKSCFYLGELCFQAGEPRSARCYLQEGLKIAEAHILTYWSSKMLLLLGQIDLFCDNPEDCMVKLNGLKYIMSENSNISISTLLSKVHEETDDITHSSFEDLNIHSKDGISLLWDFRQGFIKNSDVHSSPVSSKKKSGKSVNQVSSRAYSRFSVNLVQTEIAFLSSLYFIAQGETTGIESELKTILRDCDNLKKLTLISNKILSAKLCDSVNELCRNPSKP</sequence>
<dbReference type="Proteomes" id="UP000054359">
    <property type="component" value="Unassembled WGS sequence"/>
</dbReference>
<accession>A0A087T822</accession>
<dbReference type="OrthoDB" id="6776738at2759"/>
<keyword evidence="2" id="KW-1185">Reference proteome</keyword>
<dbReference type="AlphaFoldDB" id="A0A087T822"/>